<dbReference type="EMBL" id="KZ998326">
    <property type="protein sequence ID" value="RKO86287.1"/>
    <property type="molecule type" value="Genomic_DNA"/>
</dbReference>
<evidence type="ECO:0000313" key="11">
    <source>
        <dbReference type="Proteomes" id="UP000269721"/>
    </source>
</evidence>
<dbReference type="GO" id="GO:0045047">
    <property type="term" value="P:protein targeting to ER"/>
    <property type="evidence" value="ECO:0007669"/>
    <property type="project" value="TreeGrafter"/>
</dbReference>
<evidence type="ECO:0000256" key="7">
    <source>
        <dbReference type="ARBA" id="ARBA00023136"/>
    </source>
</evidence>
<dbReference type="GO" id="GO:0006465">
    <property type="term" value="P:signal peptide processing"/>
    <property type="evidence" value="ECO:0007669"/>
    <property type="project" value="InterPro"/>
</dbReference>
<comment type="subcellular location">
    <subcellularLocation>
        <location evidence="1">Endoplasmic reticulum membrane</location>
        <topology evidence="1">Multi-pass membrane protein</topology>
    </subcellularLocation>
</comment>
<proteinExistence type="inferred from homology"/>
<evidence type="ECO:0000256" key="9">
    <source>
        <dbReference type="SAM" id="Phobius"/>
    </source>
</evidence>
<evidence type="ECO:0000256" key="6">
    <source>
        <dbReference type="ARBA" id="ARBA00022989"/>
    </source>
</evidence>
<evidence type="ECO:0000256" key="1">
    <source>
        <dbReference type="ARBA" id="ARBA00004477"/>
    </source>
</evidence>
<dbReference type="InterPro" id="IPR009542">
    <property type="entry name" value="Spc1/SPCS1"/>
</dbReference>
<evidence type="ECO:0000256" key="8">
    <source>
        <dbReference type="ARBA" id="ARBA00045204"/>
    </source>
</evidence>
<feature type="transmembrane region" description="Helical" evidence="9">
    <location>
        <begin position="12"/>
        <end position="29"/>
    </location>
</feature>
<dbReference type="PANTHER" id="PTHR13202:SF0">
    <property type="entry name" value="SIGNAL PEPTIDASE COMPLEX SUBUNIT 1"/>
    <property type="match status" value="1"/>
</dbReference>
<gene>
    <name evidence="10" type="ORF">BDK51DRAFT_1886</name>
</gene>
<dbReference type="Pfam" id="PF06645">
    <property type="entry name" value="SPC12"/>
    <property type="match status" value="1"/>
</dbReference>
<comment type="function">
    <text evidence="8">Component of the signal peptidase complex (SPC) which catalyzes the cleavage of N-terminal signal sequences from nascent proteins as they are translocated into the lumen of the endoplasmic reticulum. Dispensable for SPC enzymatic activity.</text>
</comment>
<evidence type="ECO:0000256" key="5">
    <source>
        <dbReference type="ARBA" id="ARBA00022824"/>
    </source>
</evidence>
<dbReference type="AlphaFoldDB" id="A0A4V1IQE6"/>
<keyword evidence="5" id="KW-0256">Endoplasmic reticulum</keyword>
<dbReference type="OrthoDB" id="263893at2759"/>
<protein>
    <recommendedName>
        <fullName evidence="3">Signal peptidase complex subunit 1</fullName>
    </recommendedName>
</protein>
<evidence type="ECO:0000256" key="3">
    <source>
        <dbReference type="ARBA" id="ARBA00017059"/>
    </source>
</evidence>
<dbReference type="GO" id="GO:0005787">
    <property type="term" value="C:signal peptidase complex"/>
    <property type="evidence" value="ECO:0007669"/>
    <property type="project" value="InterPro"/>
</dbReference>
<dbReference type="PANTHER" id="PTHR13202">
    <property type="entry name" value="MICROSOMAL SIGNAL PEPTIDASE 12 KDA SUBUNIT"/>
    <property type="match status" value="1"/>
</dbReference>
<dbReference type="Proteomes" id="UP000269721">
    <property type="component" value="Unassembled WGS sequence"/>
</dbReference>
<feature type="non-terminal residue" evidence="10">
    <location>
        <position position="1"/>
    </location>
</feature>
<comment type="similarity">
    <text evidence="2">Belongs to the SPCS1 family.</text>
</comment>
<feature type="non-terminal residue" evidence="10">
    <location>
        <position position="67"/>
    </location>
</feature>
<evidence type="ECO:0000256" key="4">
    <source>
        <dbReference type="ARBA" id="ARBA00022692"/>
    </source>
</evidence>
<accession>A0A4V1IQE6</accession>
<feature type="transmembrane region" description="Helical" evidence="9">
    <location>
        <begin position="35"/>
        <end position="55"/>
    </location>
</feature>
<organism evidence="10 11">
    <name type="scientific">Blyttiomyces helicus</name>
    <dbReference type="NCBI Taxonomy" id="388810"/>
    <lineage>
        <taxon>Eukaryota</taxon>
        <taxon>Fungi</taxon>
        <taxon>Fungi incertae sedis</taxon>
        <taxon>Chytridiomycota</taxon>
        <taxon>Chytridiomycota incertae sedis</taxon>
        <taxon>Chytridiomycetes</taxon>
        <taxon>Chytridiomycetes incertae sedis</taxon>
        <taxon>Blyttiomyces</taxon>
    </lineage>
</organism>
<reference evidence="11" key="1">
    <citation type="journal article" date="2018" name="Nat. Microbiol.">
        <title>Leveraging single-cell genomics to expand the fungal tree of life.</title>
        <authorList>
            <person name="Ahrendt S.R."/>
            <person name="Quandt C.A."/>
            <person name="Ciobanu D."/>
            <person name="Clum A."/>
            <person name="Salamov A."/>
            <person name="Andreopoulos B."/>
            <person name="Cheng J.F."/>
            <person name="Woyke T."/>
            <person name="Pelin A."/>
            <person name="Henrissat B."/>
            <person name="Reynolds N.K."/>
            <person name="Benny G.L."/>
            <person name="Smith M.E."/>
            <person name="James T.Y."/>
            <person name="Grigoriev I.V."/>
        </authorList>
    </citation>
    <scope>NUCLEOTIDE SEQUENCE [LARGE SCALE GENOMIC DNA]</scope>
</reference>
<name>A0A4V1IQE6_9FUNG</name>
<keyword evidence="11" id="KW-1185">Reference proteome</keyword>
<evidence type="ECO:0000313" key="10">
    <source>
        <dbReference type="EMBL" id="RKO86287.1"/>
    </source>
</evidence>
<sequence>DFEGQRRADLYYQVLLTLFGVVSFFAGYFAQCIHLTIVVLGGGFLFTLLVTIPPWPMYRSHPIKYLP</sequence>
<evidence type="ECO:0000256" key="2">
    <source>
        <dbReference type="ARBA" id="ARBA00005245"/>
    </source>
</evidence>
<keyword evidence="4 9" id="KW-0812">Transmembrane</keyword>
<keyword evidence="7 9" id="KW-0472">Membrane</keyword>
<keyword evidence="6 9" id="KW-1133">Transmembrane helix</keyword>